<dbReference type="NCBIfam" id="TIGR02500">
    <property type="entry name" value="type_III_yscD"/>
    <property type="match status" value="1"/>
</dbReference>
<evidence type="ECO:0000256" key="1">
    <source>
        <dbReference type="SAM" id="Phobius"/>
    </source>
</evidence>
<dbReference type="InterPro" id="IPR012843">
    <property type="entry name" value="YscD"/>
</dbReference>
<evidence type="ECO:0000259" key="4">
    <source>
        <dbReference type="Pfam" id="PF21937"/>
    </source>
</evidence>
<dbReference type="InterPro" id="IPR032034">
    <property type="entry name" value="YscD_ppl_1st"/>
</dbReference>
<dbReference type="RefSeq" id="WP_049604440.1">
    <property type="nucleotide sequence ID" value="NZ_CQEH01000025.1"/>
</dbReference>
<feature type="domain" description="YscD-like Bon-like" evidence="2">
    <location>
        <begin position="143"/>
        <end position="199"/>
    </location>
</feature>
<dbReference type="Proteomes" id="UP000038647">
    <property type="component" value="Unassembled WGS sequence"/>
</dbReference>
<organism evidence="5 6">
    <name type="scientific">Yersinia aldovae</name>
    <dbReference type="NCBI Taxonomy" id="29483"/>
    <lineage>
        <taxon>Bacteria</taxon>
        <taxon>Pseudomonadati</taxon>
        <taxon>Pseudomonadota</taxon>
        <taxon>Gammaproteobacteria</taxon>
        <taxon>Enterobacterales</taxon>
        <taxon>Yersiniaceae</taxon>
        <taxon>Yersinia</taxon>
    </lineage>
</organism>
<sequence length="396" mass="43150">MDSEWKIRLLGGVLHGREVWLSDGQLSVGERGCDLCIPLDNEGKVILSAMNGQLFIDAGNAIVRVNGRRHKRGSPLPAEGILQTFGLAMAFGNQNANLSTYQLRSGSPVFLWLMALVLVLLVGVSGVVFWISNTAVPPQSIATRVNVLLRQTGLTQTKVSWGQDGTLQLSGYCQNSASLQTARLKLESWGVLYRDNVVCTDQLIRDVRDVLTQAGYADAQVTSFAPGEVRIRADITMGKRWAAIQPLLAELPGLTHWQINNPHEAQGKAIIDTLIQNGLAGSVSVTPVGQAFVMSGVLNAPQQQIFNQLFDHIREQYPGIALSYQNVSASSEGSQRFPSPIAAIVHGRQGIYLVLEDRERLRIGSQLPDGSEVVALNDHAVALKYQGSLINYPFNF</sequence>
<dbReference type="Pfam" id="PF21937">
    <property type="entry name" value="Yop-YscD_ppl_2nd"/>
    <property type="match status" value="1"/>
</dbReference>
<name>A0ABM9SY46_YERAL</name>
<comment type="caution">
    <text evidence="5">The sequence shown here is derived from an EMBL/GenBank/DDBJ whole genome shotgun (WGS) entry which is preliminary data.</text>
</comment>
<dbReference type="EMBL" id="CQEH01000025">
    <property type="protein sequence ID" value="CNL65373.1"/>
    <property type="molecule type" value="Genomic_DNA"/>
</dbReference>
<accession>A0ABM9SY46</accession>
<evidence type="ECO:0000259" key="3">
    <source>
        <dbReference type="Pfam" id="PF21934"/>
    </source>
</evidence>
<protein>
    <submittedName>
        <fullName evidence="5">Type-III secretion protein</fullName>
    </submittedName>
</protein>
<feature type="transmembrane region" description="Helical" evidence="1">
    <location>
        <begin position="109"/>
        <end position="131"/>
    </location>
</feature>
<proteinExistence type="predicted"/>
<evidence type="ECO:0000313" key="5">
    <source>
        <dbReference type="EMBL" id="CNL65373.1"/>
    </source>
</evidence>
<gene>
    <name evidence="5" type="ORF">ERS137966_03809</name>
</gene>
<evidence type="ECO:0000259" key="2">
    <source>
        <dbReference type="Pfam" id="PF16693"/>
    </source>
</evidence>
<feature type="domain" description="YscD-like Bon-like" evidence="3">
    <location>
        <begin position="271"/>
        <end position="319"/>
    </location>
</feature>
<dbReference type="InterPro" id="IPR053946">
    <property type="entry name" value="YscD_ppl_3rd"/>
</dbReference>
<keyword evidence="1" id="KW-0472">Membrane</keyword>
<evidence type="ECO:0000313" key="6">
    <source>
        <dbReference type="Proteomes" id="UP000038647"/>
    </source>
</evidence>
<dbReference type="Pfam" id="PF21934">
    <property type="entry name" value="Yop-YscD_ppl_3rd"/>
    <property type="match status" value="1"/>
</dbReference>
<feature type="domain" description="YscD-like Bon-like" evidence="4">
    <location>
        <begin position="201"/>
        <end position="261"/>
    </location>
</feature>
<dbReference type="InterPro" id="IPR053947">
    <property type="entry name" value="YscD_ppl__2nd"/>
</dbReference>
<reference evidence="5 6" key="1">
    <citation type="submission" date="2015-03" db="EMBL/GenBank/DDBJ databases">
        <authorList>
            <consortium name="Pathogen Informatics"/>
            <person name="Murphy D."/>
        </authorList>
    </citation>
    <scope>NUCLEOTIDE SEQUENCE [LARGE SCALE GENOMIC DNA]</scope>
    <source>
        <strain evidence="5 6">IP08791</strain>
    </source>
</reference>
<dbReference type="Pfam" id="PF16693">
    <property type="entry name" value="Yop-YscD_ppl_1st"/>
    <property type="match status" value="1"/>
</dbReference>
<keyword evidence="6" id="KW-1185">Reference proteome</keyword>
<keyword evidence="1" id="KW-0812">Transmembrane</keyword>
<keyword evidence="1" id="KW-1133">Transmembrane helix</keyword>